<reference evidence="10 11" key="1">
    <citation type="submission" date="2020-03" db="EMBL/GenBank/DDBJ databases">
        <title>WGS of actinomycetes isolated from Thailand.</title>
        <authorList>
            <person name="Thawai C."/>
        </authorList>
    </citation>
    <scope>NUCLEOTIDE SEQUENCE [LARGE SCALE GENOMIC DNA]</scope>
    <source>
        <strain evidence="10 11">PRB2-1</strain>
    </source>
</reference>
<dbReference type="CDD" id="cd06171">
    <property type="entry name" value="Sigma70_r4"/>
    <property type="match status" value="1"/>
</dbReference>
<dbReference type="Gene3D" id="1.10.1740.10">
    <property type="match status" value="1"/>
</dbReference>
<dbReference type="InterPro" id="IPR032710">
    <property type="entry name" value="NTF2-like_dom_sf"/>
</dbReference>
<comment type="caution">
    <text evidence="10">The sequence shown here is derived from an EMBL/GenBank/DDBJ whole genome shotgun (WGS) entry which is preliminary data.</text>
</comment>
<evidence type="ECO:0000313" key="11">
    <source>
        <dbReference type="Proteomes" id="UP000734511"/>
    </source>
</evidence>
<feature type="region of interest" description="Disordered" evidence="6">
    <location>
        <begin position="100"/>
        <end position="126"/>
    </location>
</feature>
<feature type="domain" description="RNA polymerase sigma-70 region 2" evidence="7">
    <location>
        <begin position="41"/>
        <end position="103"/>
    </location>
</feature>
<evidence type="ECO:0000256" key="2">
    <source>
        <dbReference type="ARBA" id="ARBA00011344"/>
    </source>
</evidence>
<dbReference type="InterPro" id="IPR037401">
    <property type="entry name" value="SnoaL-like"/>
</dbReference>
<dbReference type="Proteomes" id="UP000734511">
    <property type="component" value="Unassembled WGS sequence"/>
</dbReference>
<dbReference type="SUPFAM" id="SSF54427">
    <property type="entry name" value="NTF2-like"/>
    <property type="match status" value="1"/>
</dbReference>
<evidence type="ECO:0000259" key="9">
    <source>
        <dbReference type="Pfam" id="PF12680"/>
    </source>
</evidence>
<evidence type="ECO:0000259" key="8">
    <source>
        <dbReference type="Pfam" id="PF08281"/>
    </source>
</evidence>
<dbReference type="InterPro" id="IPR013324">
    <property type="entry name" value="RNA_pol_sigma_r3/r4-like"/>
</dbReference>
<keyword evidence="4" id="KW-0731">Sigma factor</keyword>
<name>A0ABX0ZRW3_9ACTN</name>
<keyword evidence="3" id="KW-0805">Transcription regulation</keyword>
<dbReference type="InterPro" id="IPR014305">
    <property type="entry name" value="RNA_pol_sigma-G_actinobac"/>
</dbReference>
<evidence type="ECO:0000256" key="5">
    <source>
        <dbReference type="ARBA" id="ARBA00023163"/>
    </source>
</evidence>
<evidence type="ECO:0000259" key="7">
    <source>
        <dbReference type="Pfam" id="PF04542"/>
    </source>
</evidence>
<evidence type="ECO:0000256" key="3">
    <source>
        <dbReference type="ARBA" id="ARBA00023015"/>
    </source>
</evidence>
<dbReference type="InterPro" id="IPR013325">
    <property type="entry name" value="RNA_pol_sigma_r2"/>
</dbReference>
<gene>
    <name evidence="10" type="ORF">HCN08_20420</name>
</gene>
<dbReference type="Pfam" id="PF04542">
    <property type="entry name" value="Sigma70_r2"/>
    <property type="match status" value="1"/>
</dbReference>
<dbReference type="Gene3D" id="1.10.10.10">
    <property type="entry name" value="Winged helix-like DNA-binding domain superfamily/Winged helix DNA-binding domain"/>
    <property type="match status" value="1"/>
</dbReference>
<dbReference type="InterPro" id="IPR039425">
    <property type="entry name" value="RNA_pol_sigma-70-like"/>
</dbReference>
<evidence type="ECO:0000256" key="6">
    <source>
        <dbReference type="SAM" id="MobiDB-lite"/>
    </source>
</evidence>
<dbReference type="SUPFAM" id="SSF88659">
    <property type="entry name" value="Sigma3 and sigma4 domains of RNA polymerase sigma factors"/>
    <property type="match status" value="1"/>
</dbReference>
<dbReference type="Pfam" id="PF12680">
    <property type="entry name" value="SnoaL_2"/>
    <property type="match status" value="1"/>
</dbReference>
<feature type="domain" description="RNA polymerase sigma factor 70 region 4 type 2" evidence="8">
    <location>
        <begin position="158"/>
        <end position="210"/>
    </location>
</feature>
<dbReference type="InterPro" id="IPR036388">
    <property type="entry name" value="WH-like_DNA-bd_sf"/>
</dbReference>
<dbReference type="Gene3D" id="3.10.450.50">
    <property type="match status" value="1"/>
</dbReference>
<dbReference type="Pfam" id="PF08281">
    <property type="entry name" value="Sigma70_r4_2"/>
    <property type="match status" value="1"/>
</dbReference>
<protein>
    <submittedName>
        <fullName evidence="10">Sigma-70 family RNA polymerase sigma factor</fullName>
    </submittedName>
</protein>
<proteinExistence type="inferred from homology"/>
<organism evidence="10 11">
    <name type="scientific">Actinacidiphila epipremni</name>
    <dbReference type="NCBI Taxonomy" id="2053013"/>
    <lineage>
        <taxon>Bacteria</taxon>
        <taxon>Bacillati</taxon>
        <taxon>Actinomycetota</taxon>
        <taxon>Actinomycetes</taxon>
        <taxon>Kitasatosporales</taxon>
        <taxon>Streptomycetaceae</taxon>
        <taxon>Actinacidiphila</taxon>
    </lineage>
</organism>
<feature type="domain" description="SnoaL-like" evidence="9">
    <location>
        <begin position="234"/>
        <end position="312"/>
    </location>
</feature>
<dbReference type="EMBL" id="JAATEJ010000017">
    <property type="protein sequence ID" value="NJP45750.1"/>
    <property type="molecule type" value="Genomic_DNA"/>
</dbReference>
<dbReference type="NCBIfam" id="TIGR02937">
    <property type="entry name" value="sigma70-ECF"/>
    <property type="match status" value="1"/>
</dbReference>
<dbReference type="PANTHER" id="PTHR43133">
    <property type="entry name" value="RNA POLYMERASE ECF-TYPE SIGMA FACTO"/>
    <property type="match status" value="1"/>
</dbReference>
<dbReference type="InterPro" id="IPR007627">
    <property type="entry name" value="RNA_pol_sigma70_r2"/>
</dbReference>
<accession>A0ABX0ZRW3</accession>
<feature type="region of interest" description="Disordered" evidence="6">
    <location>
        <begin position="1"/>
        <end position="28"/>
    </location>
</feature>
<keyword evidence="5" id="KW-0804">Transcription</keyword>
<dbReference type="InterPro" id="IPR014284">
    <property type="entry name" value="RNA_pol_sigma-70_dom"/>
</dbReference>
<dbReference type="RefSeq" id="WP_167984618.1">
    <property type="nucleotide sequence ID" value="NZ_JAATEJ010000017.1"/>
</dbReference>
<comment type="similarity">
    <text evidence="1">Belongs to the sigma-70 factor family. ECF subfamily.</text>
</comment>
<evidence type="ECO:0000256" key="4">
    <source>
        <dbReference type="ARBA" id="ARBA00023082"/>
    </source>
</evidence>
<dbReference type="SUPFAM" id="SSF88946">
    <property type="entry name" value="Sigma2 domain of RNA polymerase sigma factors"/>
    <property type="match status" value="1"/>
</dbReference>
<evidence type="ECO:0000313" key="10">
    <source>
        <dbReference type="EMBL" id="NJP45750.1"/>
    </source>
</evidence>
<dbReference type="PANTHER" id="PTHR43133:SF65">
    <property type="entry name" value="ECF RNA POLYMERASE SIGMA FACTOR SIGG"/>
    <property type="match status" value="1"/>
</dbReference>
<sequence length="364" mass="38399">MPTAATQRQEPAPPAQARTGAGSDPAAADGADFARLTAPMRPALLAYCYRMLGSVHDAEDQVQETLLRAWQSYGRFEGRSSLRTWLFRIATNACLRAMESRGRRPMPTGLGGPSDDPDAPPAEPLADVPWLEPFPDALLGPPSADPAAVAAARASVRLALVAALQYLPGRQRAVLILRDVLGWRAAEVAELLGVSAAAVNSLLQRARAALREAAPAQDTVREPADAERRALLDGYAAAFENADVAALMRLLRADAVLEMPPVPTWFTGRERIGRFLAWHVLTGPGDLRMVATAANGQPALAGYRRAADGGYRPYVLQVLTCDAAGVARITAFRDLRLFAVFGLPAALPASGGAPGAGGQSVSGL</sequence>
<comment type="subunit">
    <text evidence="2">Interacts transiently with the RNA polymerase catalytic core formed by RpoA, RpoB, RpoC and RpoZ (2 alpha, 1 beta, 1 beta' and 1 omega subunit) to form the RNA polymerase holoenzyme that can initiate transcription.</text>
</comment>
<evidence type="ECO:0000256" key="1">
    <source>
        <dbReference type="ARBA" id="ARBA00010641"/>
    </source>
</evidence>
<dbReference type="NCBIfam" id="TIGR02960">
    <property type="entry name" value="SigX5"/>
    <property type="match status" value="1"/>
</dbReference>
<dbReference type="NCBIfam" id="NF006089">
    <property type="entry name" value="PRK08241.1"/>
    <property type="match status" value="1"/>
</dbReference>
<keyword evidence="11" id="KW-1185">Reference proteome</keyword>
<dbReference type="InterPro" id="IPR013249">
    <property type="entry name" value="RNA_pol_sigma70_r4_t2"/>
</dbReference>